<evidence type="ECO:0000313" key="7">
    <source>
        <dbReference type="EMBL" id="HIU21606.1"/>
    </source>
</evidence>
<dbReference type="AlphaFoldDB" id="A0A9D1L2I2"/>
<reference evidence="7" key="1">
    <citation type="submission" date="2020-10" db="EMBL/GenBank/DDBJ databases">
        <authorList>
            <person name="Gilroy R."/>
        </authorList>
    </citation>
    <scope>NUCLEOTIDE SEQUENCE</scope>
    <source>
        <strain evidence="7">1063</strain>
    </source>
</reference>
<comment type="similarity">
    <text evidence="1">Belongs to the ATP-dependent AMP-binding enzyme family.</text>
</comment>
<proteinExistence type="inferred from homology"/>
<protein>
    <submittedName>
        <fullName evidence="7">AMP-binding protein</fullName>
    </submittedName>
</protein>
<dbReference type="EMBL" id="DVMN01000092">
    <property type="protein sequence ID" value="HIU21606.1"/>
    <property type="molecule type" value="Genomic_DNA"/>
</dbReference>
<dbReference type="PANTHER" id="PTHR43605">
    <property type="entry name" value="ACYL-COENZYME A SYNTHETASE"/>
    <property type="match status" value="1"/>
</dbReference>
<evidence type="ECO:0000256" key="2">
    <source>
        <dbReference type="ARBA" id="ARBA00022598"/>
    </source>
</evidence>
<dbReference type="GO" id="GO:0006633">
    <property type="term" value="P:fatty acid biosynthetic process"/>
    <property type="evidence" value="ECO:0007669"/>
    <property type="project" value="TreeGrafter"/>
</dbReference>
<keyword evidence="4" id="KW-0067">ATP-binding</keyword>
<dbReference type="Pfam" id="PF00501">
    <property type="entry name" value="AMP-binding"/>
    <property type="match status" value="1"/>
</dbReference>
<organism evidence="7 8">
    <name type="scientific">Candidatus Limadaptatus stercorigallinarum</name>
    <dbReference type="NCBI Taxonomy" id="2840845"/>
    <lineage>
        <taxon>Bacteria</taxon>
        <taxon>Bacillati</taxon>
        <taxon>Bacillota</taxon>
        <taxon>Clostridia</taxon>
        <taxon>Eubacteriales</taxon>
        <taxon>Candidatus Limadaptatus</taxon>
    </lineage>
</organism>
<keyword evidence="3" id="KW-0547">Nucleotide-binding</keyword>
<evidence type="ECO:0000256" key="3">
    <source>
        <dbReference type="ARBA" id="ARBA00022741"/>
    </source>
</evidence>
<dbReference type="GO" id="GO:0005524">
    <property type="term" value="F:ATP binding"/>
    <property type="evidence" value="ECO:0007669"/>
    <property type="project" value="UniProtKB-KW"/>
</dbReference>
<evidence type="ECO:0000313" key="8">
    <source>
        <dbReference type="Proteomes" id="UP000824088"/>
    </source>
</evidence>
<evidence type="ECO:0000256" key="4">
    <source>
        <dbReference type="ARBA" id="ARBA00022840"/>
    </source>
</evidence>
<feature type="domain" description="AMP-binding enzyme C-terminal" evidence="6">
    <location>
        <begin position="457"/>
        <end position="535"/>
    </location>
</feature>
<dbReference type="GO" id="GO:0015645">
    <property type="term" value="F:fatty acid ligase activity"/>
    <property type="evidence" value="ECO:0007669"/>
    <property type="project" value="TreeGrafter"/>
</dbReference>
<feature type="domain" description="AMP-dependent synthetase/ligase" evidence="5">
    <location>
        <begin position="37"/>
        <end position="394"/>
    </location>
</feature>
<dbReference type="FunFam" id="3.30.300.30:FF:000005">
    <property type="entry name" value="Acyl-coenzyme A synthetase ACSM5, mitochondrial"/>
    <property type="match status" value="1"/>
</dbReference>
<dbReference type="InterPro" id="IPR042099">
    <property type="entry name" value="ANL_N_sf"/>
</dbReference>
<dbReference type="InterPro" id="IPR045851">
    <property type="entry name" value="AMP-bd_C_sf"/>
</dbReference>
<comment type="caution">
    <text evidence="7">The sequence shown here is derived from an EMBL/GenBank/DDBJ whole genome shotgun (WGS) entry which is preliminary data.</text>
</comment>
<dbReference type="InterPro" id="IPR025110">
    <property type="entry name" value="AMP-bd_C"/>
</dbReference>
<evidence type="ECO:0000259" key="5">
    <source>
        <dbReference type="Pfam" id="PF00501"/>
    </source>
</evidence>
<sequence length="547" mass="61834">MLSRFLNRTDFTDYDDFAKNVRFSVPENFNFGYDVVDEYARLAPEKRALVWCNSAGEEKIMTFRDISEASNRTVNFLISAGVKKGDYVMSMLNRRWEYWVLVTACCKLGAVIIPATHLLTAKDIVYRCNSAEVKILVATAEEDVIEHISHALPKCETLKECLFTKPVEGFRCFDDCVGKMSAELPSLPRPAWNDPMLCYFTSGTTGMPKMVQHNFEYPAGFVFNACFWQKVVDDGLHFTAAETGWAKCSWGKIYGQWIAGSAVFAYDYHGRFTPTDLLPLISKYKITTFCVPPTIYRFLVKEDLSKYDFSSLTHCTTAGEALNAEVYKQFYEATGHKIYEGFGQTESCVILGTFYFMEPISGCSGKPCPLYDIDLIDDEENPVPVGAEGEIAVRLRPHQYGLVASYKNDPERTKAARGGKYYHTGDLAKRDENGLYWFVGRKDDIIKSSGYRIGPFEVESALMEHPSVLECAITGAPDPVRGTVVKATIVLAKGYTPSDELKKELQNHVKRATAPYKYPRIIEFVEEMPKTISGKIRRVEIREKDNK</sequence>
<dbReference type="Gene3D" id="3.40.50.12780">
    <property type="entry name" value="N-terminal domain of ligase-like"/>
    <property type="match status" value="1"/>
</dbReference>
<evidence type="ECO:0000259" key="6">
    <source>
        <dbReference type="Pfam" id="PF13193"/>
    </source>
</evidence>
<dbReference type="GO" id="GO:0004321">
    <property type="term" value="F:fatty-acyl-CoA synthase activity"/>
    <property type="evidence" value="ECO:0007669"/>
    <property type="project" value="TreeGrafter"/>
</dbReference>
<dbReference type="Gene3D" id="3.30.300.30">
    <property type="match status" value="1"/>
</dbReference>
<name>A0A9D1L2I2_9FIRM</name>
<reference evidence="7" key="2">
    <citation type="journal article" date="2021" name="PeerJ">
        <title>Extensive microbial diversity within the chicken gut microbiome revealed by metagenomics and culture.</title>
        <authorList>
            <person name="Gilroy R."/>
            <person name="Ravi A."/>
            <person name="Getino M."/>
            <person name="Pursley I."/>
            <person name="Horton D.L."/>
            <person name="Alikhan N.F."/>
            <person name="Baker D."/>
            <person name="Gharbi K."/>
            <person name="Hall N."/>
            <person name="Watson M."/>
            <person name="Adriaenssens E.M."/>
            <person name="Foster-Nyarko E."/>
            <person name="Jarju S."/>
            <person name="Secka A."/>
            <person name="Antonio M."/>
            <person name="Oren A."/>
            <person name="Chaudhuri R.R."/>
            <person name="La Ragione R."/>
            <person name="Hildebrand F."/>
            <person name="Pallen M.J."/>
        </authorList>
    </citation>
    <scope>NUCLEOTIDE SEQUENCE</scope>
    <source>
        <strain evidence="7">1063</strain>
    </source>
</reference>
<dbReference type="Pfam" id="PF13193">
    <property type="entry name" value="AMP-binding_C"/>
    <property type="match status" value="1"/>
</dbReference>
<dbReference type="GO" id="GO:0006637">
    <property type="term" value="P:acyl-CoA metabolic process"/>
    <property type="evidence" value="ECO:0007669"/>
    <property type="project" value="TreeGrafter"/>
</dbReference>
<gene>
    <name evidence="7" type="ORF">IAD51_05180</name>
</gene>
<accession>A0A9D1L2I2</accession>
<dbReference type="GO" id="GO:0016405">
    <property type="term" value="F:CoA-ligase activity"/>
    <property type="evidence" value="ECO:0007669"/>
    <property type="project" value="UniProtKB-ARBA"/>
</dbReference>
<dbReference type="SUPFAM" id="SSF56801">
    <property type="entry name" value="Acetyl-CoA synthetase-like"/>
    <property type="match status" value="1"/>
</dbReference>
<dbReference type="InterPro" id="IPR000873">
    <property type="entry name" value="AMP-dep_synth/lig_dom"/>
</dbReference>
<keyword evidence="2" id="KW-0436">Ligase</keyword>
<dbReference type="Proteomes" id="UP000824088">
    <property type="component" value="Unassembled WGS sequence"/>
</dbReference>
<evidence type="ECO:0000256" key="1">
    <source>
        <dbReference type="ARBA" id="ARBA00006432"/>
    </source>
</evidence>
<dbReference type="PANTHER" id="PTHR43605:SF10">
    <property type="entry name" value="ACYL-COA SYNTHETASE MEDIUM CHAIN FAMILY MEMBER 3"/>
    <property type="match status" value="1"/>
</dbReference>
<dbReference type="InterPro" id="IPR051087">
    <property type="entry name" value="Mitochondrial_ACSM"/>
</dbReference>